<feature type="domain" description="C2H2-type" evidence="11">
    <location>
        <begin position="660"/>
        <end position="690"/>
    </location>
</feature>
<keyword evidence="10" id="KW-0472">Membrane</keyword>
<keyword evidence="4" id="KW-0862">Zinc</keyword>
<dbReference type="GO" id="GO:0006357">
    <property type="term" value="P:regulation of transcription by RNA polymerase II"/>
    <property type="evidence" value="ECO:0007669"/>
    <property type="project" value="TreeGrafter"/>
</dbReference>
<dbReference type="PANTHER" id="PTHR46179:SF13">
    <property type="entry name" value="C2H2-TYPE DOMAIN-CONTAINING PROTEIN"/>
    <property type="match status" value="1"/>
</dbReference>
<evidence type="ECO:0000256" key="6">
    <source>
        <dbReference type="ARBA" id="ARBA00023163"/>
    </source>
</evidence>
<keyword evidence="6" id="KW-0804">Transcription</keyword>
<dbReference type="SMART" id="SM00355">
    <property type="entry name" value="ZnF_C2H2"/>
    <property type="match status" value="3"/>
</dbReference>
<organism evidence="12 13">
    <name type="scientific">Lasiosphaeria miniovina</name>
    <dbReference type="NCBI Taxonomy" id="1954250"/>
    <lineage>
        <taxon>Eukaryota</taxon>
        <taxon>Fungi</taxon>
        <taxon>Dikarya</taxon>
        <taxon>Ascomycota</taxon>
        <taxon>Pezizomycotina</taxon>
        <taxon>Sordariomycetes</taxon>
        <taxon>Sordariomycetidae</taxon>
        <taxon>Sordariales</taxon>
        <taxon>Lasiosphaeriaceae</taxon>
        <taxon>Lasiosphaeria</taxon>
    </lineage>
</organism>
<feature type="region of interest" description="Disordered" evidence="9">
    <location>
        <begin position="130"/>
        <end position="181"/>
    </location>
</feature>
<protein>
    <recommendedName>
        <fullName evidence="11">C2H2-type domain-containing protein</fullName>
    </recommendedName>
</protein>
<dbReference type="InterPro" id="IPR051061">
    <property type="entry name" value="Zinc_finger_trans_reg"/>
</dbReference>
<feature type="transmembrane region" description="Helical" evidence="10">
    <location>
        <begin position="38"/>
        <end position="62"/>
    </location>
</feature>
<keyword evidence="3 8" id="KW-0863">Zinc-finger</keyword>
<evidence type="ECO:0000256" key="3">
    <source>
        <dbReference type="ARBA" id="ARBA00022771"/>
    </source>
</evidence>
<evidence type="ECO:0000313" key="13">
    <source>
        <dbReference type="Proteomes" id="UP001172101"/>
    </source>
</evidence>
<feature type="compositionally biased region" description="Pro residues" evidence="9">
    <location>
        <begin position="352"/>
        <end position="371"/>
    </location>
</feature>
<evidence type="ECO:0000256" key="2">
    <source>
        <dbReference type="ARBA" id="ARBA00022723"/>
    </source>
</evidence>
<keyword evidence="10" id="KW-0812">Transmembrane</keyword>
<feature type="compositionally biased region" description="Low complexity" evidence="9">
    <location>
        <begin position="589"/>
        <end position="598"/>
    </location>
</feature>
<dbReference type="GO" id="GO:0005634">
    <property type="term" value="C:nucleus"/>
    <property type="evidence" value="ECO:0007669"/>
    <property type="project" value="UniProtKB-SubCell"/>
</dbReference>
<dbReference type="InterPro" id="IPR013087">
    <property type="entry name" value="Znf_C2H2_type"/>
</dbReference>
<dbReference type="Proteomes" id="UP001172101">
    <property type="component" value="Unassembled WGS sequence"/>
</dbReference>
<evidence type="ECO:0000256" key="8">
    <source>
        <dbReference type="PROSITE-ProRule" id="PRU00042"/>
    </source>
</evidence>
<keyword evidence="7" id="KW-0539">Nucleus</keyword>
<dbReference type="GO" id="GO:0008270">
    <property type="term" value="F:zinc ion binding"/>
    <property type="evidence" value="ECO:0007669"/>
    <property type="project" value="UniProtKB-KW"/>
</dbReference>
<keyword evidence="10" id="KW-1133">Transmembrane helix</keyword>
<accession>A0AA39ZTL9</accession>
<evidence type="ECO:0000256" key="9">
    <source>
        <dbReference type="SAM" id="MobiDB-lite"/>
    </source>
</evidence>
<feature type="region of interest" description="Disordered" evidence="9">
    <location>
        <begin position="281"/>
        <end position="323"/>
    </location>
</feature>
<feature type="region of interest" description="Disordered" evidence="9">
    <location>
        <begin position="344"/>
        <end position="373"/>
    </location>
</feature>
<comment type="caution">
    <text evidence="12">The sequence shown here is derived from an EMBL/GenBank/DDBJ whole genome shotgun (WGS) entry which is preliminary data.</text>
</comment>
<sequence>MLLPRSLRLLHAPTAEMAMPLSARSTLVARSSSLPDRAIAGAVVGSVVGAALIICCLLPFILRARRQWLARYDAPAEAEMGQSPGGPIFPQHSIQGDTARRLERNHFAPAPGPGTESDFANDRYHLLDPLKSKANGHGGYQKAASDQKPQQPSPLIPSGVTIEQGLPSPISPPISPTARFDSPSHKIVENIQALLGPTAADQAPPAAEPPSKSRGSRGTTGKTSSRELSLTDSYSTPGRVLTDFTFGGITEEPREIDRASEAPSHHHFPHLRESIWSLLHRRRHSSRARRRDSKRSTLDEPDGARTPSVIEDDGIVETDSPIQIDPDAHGLAWDYYHDSTLGNNEQAYIPTSGPPPPPAQIPAPAPAPAPAPGRGQLTVVTPPAASFSTPLTPISPVQQASVPVPATAGESILPMNEGGVVEEPGVISPDSDKTLTPRDLLRSFSRQSSLIGRRIPGGPPQRIDSFPIPEIVSDIQSPPLYNTGPSENPMKMMRPTNATENAWMLEQAVLRIESPPLHSDAFPSTLQSLDEGDYMEIKPEISPEPEFQQAVPDIELNDGEFVDDGMEFLDYRNDGHDIYDLSTPPPSSNPSTQNTPNTHLTEPFTASPSPASPSPVSDLGVVNGGQVGTSPRVFICDKCNRMFDQIHKLNHHKRYHDRPHECTHPGCKMRFGTKTHLDRHINDKHMRAKKFYCMQSDCPYSRQGGKSFPRKDNWRRHMLNKHSIKADSDPGVEFVDENIQMTGM</sequence>
<feature type="compositionally biased region" description="Polar residues" evidence="9">
    <location>
        <begin position="216"/>
        <end position="236"/>
    </location>
</feature>
<evidence type="ECO:0000256" key="7">
    <source>
        <dbReference type="ARBA" id="ARBA00023242"/>
    </source>
</evidence>
<dbReference type="AlphaFoldDB" id="A0AA39ZTL9"/>
<dbReference type="InterPro" id="IPR036236">
    <property type="entry name" value="Znf_C2H2_sf"/>
</dbReference>
<comment type="subcellular location">
    <subcellularLocation>
        <location evidence="1">Nucleus</location>
    </subcellularLocation>
</comment>
<dbReference type="PANTHER" id="PTHR46179">
    <property type="entry name" value="ZINC FINGER PROTEIN"/>
    <property type="match status" value="1"/>
</dbReference>
<feature type="region of interest" description="Disordered" evidence="9">
    <location>
        <begin position="198"/>
        <end position="248"/>
    </location>
</feature>
<evidence type="ECO:0000259" key="11">
    <source>
        <dbReference type="PROSITE" id="PS50157"/>
    </source>
</evidence>
<dbReference type="Gene3D" id="3.30.160.60">
    <property type="entry name" value="Classic Zinc Finger"/>
    <property type="match status" value="1"/>
</dbReference>
<reference evidence="12" key="1">
    <citation type="submission" date="2023-06" db="EMBL/GenBank/DDBJ databases">
        <title>Genome-scale phylogeny and comparative genomics of the fungal order Sordariales.</title>
        <authorList>
            <consortium name="Lawrence Berkeley National Laboratory"/>
            <person name="Hensen N."/>
            <person name="Bonometti L."/>
            <person name="Westerberg I."/>
            <person name="Brannstrom I.O."/>
            <person name="Guillou S."/>
            <person name="Cros-Aarteil S."/>
            <person name="Calhoun S."/>
            <person name="Haridas S."/>
            <person name="Kuo A."/>
            <person name="Mondo S."/>
            <person name="Pangilinan J."/>
            <person name="Riley R."/>
            <person name="LaButti K."/>
            <person name="Andreopoulos B."/>
            <person name="Lipzen A."/>
            <person name="Chen C."/>
            <person name="Yanf M."/>
            <person name="Daum C."/>
            <person name="Ng V."/>
            <person name="Clum A."/>
            <person name="Steindorff A."/>
            <person name="Ohm R."/>
            <person name="Martin F."/>
            <person name="Silar P."/>
            <person name="Natvig D."/>
            <person name="Lalanne C."/>
            <person name="Gautier V."/>
            <person name="Ament-velasquez S.L."/>
            <person name="Kruys A."/>
            <person name="Hutchinson M.I."/>
            <person name="Powell A.J."/>
            <person name="Barry K."/>
            <person name="Miller A.N."/>
            <person name="Grigoriev I.V."/>
            <person name="Debuchy R."/>
            <person name="Gladieux P."/>
            <person name="Thoren M.H."/>
            <person name="Johannesson H."/>
        </authorList>
    </citation>
    <scope>NUCLEOTIDE SEQUENCE</scope>
    <source>
        <strain evidence="12">SMH2392-1A</strain>
    </source>
</reference>
<evidence type="ECO:0000256" key="1">
    <source>
        <dbReference type="ARBA" id="ARBA00004123"/>
    </source>
</evidence>
<feature type="domain" description="C2H2-type" evidence="11">
    <location>
        <begin position="634"/>
        <end position="661"/>
    </location>
</feature>
<evidence type="ECO:0000256" key="5">
    <source>
        <dbReference type="ARBA" id="ARBA00023015"/>
    </source>
</evidence>
<proteinExistence type="predicted"/>
<name>A0AA39ZTL9_9PEZI</name>
<dbReference type="GeneID" id="85326332"/>
<dbReference type="PROSITE" id="PS50157">
    <property type="entry name" value="ZINC_FINGER_C2H2_2"/>
    <property type="match status" value="2"/>
</dbReference>
<dbReference type="SUPFAM" id="SSF57667">
    <property type="entry name" value="beta-beta-alpha zinc fingers"/>
    <property type="match status" value="1"/>
</dbReference>
<dbReference type="EMBL" id="JAUIRO010000008">
    <property type="protein sequence ID" value="KAK0703486.1"/>
    <property type="molecule type" value="Genomic_DNA"/>
</dbReference>
<evidence type="ECO:0000313" key="12">
    <source>
        <dbReference type="EMBL" id="KAK0703486.1"/>
    </source>
</evidence>
<gene>
    <name evidence="12" type="ORF">B0T26DRAFT_731517</name>
</gene>
<evidence type="ECO:0000256" key="4">
    <source>
        <dbReference type="ARBA" id="ARBA00022833"/>
    </source>
</evidence>
<dbReference type="RefSeq" id="XP_060290345.1">
    <property type="nucleotide sequence ID" value="XM_060443062.1"/>
</dbReference>
<feature type="compositionally biased region" description="Basic residues" evidence="9">
    <location>
        <begin position="281"/>
        <end position="293"/>
    </location>
</feature>
<evidence type="ECO:0000256" key="10">
    <source>
        <dbReference type="SAM" id="Phobius"/>
    </source>
</evidence>
<keyword evidence="13" id="KW-1185">Reference proteome</keyword>
<feature type="region of interest" description="Disordered" evidence="9">
    <location>
        <begin position="574"/>
        <end position="618"/>
    </location>
</feature>
<dbReference type="PROSITE" id="PS00028">
    <property type="entry name" value="ZINC_FINGER_C2H2_1"/>
    <property type="match status" value="2"/>
</dbReference>
<keyword evidence="5" id="KW-0805">Transcription regulation</keyword>
<keyword evidence="2" id="KW-0479">Metal-binding</keyword>